<protein>
    <recommendedName>
        <fullName evidence="3">Sulfatase</fullName>
    </recommendedName>
</protein>
<dbReference type="InterPro" id="IPR017850">
    <property type="entry name" value="Alkaline_phosphatase_core_sf"/>
</dbReference>
<dbReference type="Pfam" id="PF07394">
    <property type="entry name" value="DUF1501"/>
    <property type="match status" value="1"/>
</dbReference>
<evidence type="ECO:0000313" key="2">
    <source>
        <dbReference type="Proteomes" id="UP000318704"/>
    </source>
</evidence>
<name>A0A517W2R3_9PLAN</name>
<dbReference type="KEGG" id="gaw:V144x_50510"/>
<dbReference type="Gene3D" id="3.40.720.10">
    <property type="entry name" value="Alkaline Phosphatase, subunit A"/>
    <property type="match status" value="1"/>
</dbReference>
<organism evidence="1 2">
    <name type="scientific">Gimesia aquarii</name>
    <dbReference type="NCBI Taxonomy" id="2527964"/>
    <lineage>
        <taxon>Bacteria</taxon>
        <taxon>Pseudomonadati</taxon>
        <taxon>Planctomycetota</taxon>
        <taxon>Planctomycetia</taxon>
        <taxon>Planctomycetales</taxon>
        <taxon>Planctomycetaceae</taxon>
        <taxon>Gimesia</taxon>
    </lineage>
</organism>
<reference evidence="1 2" key="1">
    <citation type="submission" date="2019-03" db="EMBL/GenBank/DDBJ databases">
        <title>Deep-cultivation of Planctomycetes and their phenomic and genomic characterization uncovers novel biology.</title>
        <authorList>
            <person name="Wiegand S."/>
            <person name="Jogler M."/>
            <person name="Boedeker C."/>
            <person name="Pinto D."/>
            <person name="Vollmers J."/>
            <person name="Rivas-Marin E."/>
            <person name="Kohn T."/>
            <person name="Peeters S.H."/>
            <person name="Heuer A."/>
            <person name="Rast P."/>
            <person name="Oberbeckmann S."/>
            <person name="Bunk B."/>
            <person name="Jeske O."/>
            <person name="Meyerdierks A."/>
            <person name="Storesund J.E."/>
            <person name="Kallscheuer N."/>
            <person name="Luecker S."/>
            <person name="Lage O.M."/>
            <person name="Pohl T."/>
            <person name="Merkel B.J."/>
            <person name="Hornburger P."/>
            <person name="Mueller R.-W."/>
            <person name="Bruemmer F."/>
            <person name="Labrenz M."/>
            <person name="Spormann A.M."/>
            <person name="Op den Camp H."/>
            <person name="Overmann J."/>
            <person name="Amann R."/>
            <person name="Jetten M.S.M."/>
            <person name="Mascher T."/>
            <person name="Medema M.H."/>
            <person name="Devos D.P."/>
            <person name="Kaster A.-K."/>
            <person name="Ovreas L."/>
            <person name="Rohde M."/>
            <person name="Galperin M.Y."/>
            <person name="Jogler C."/>
        </authorList>
    </citation>
    <scope>NUCLEOTIDE SEQUENCE [LARGE SCALE GENOMIC DNA]</scope>
    <source>
        <strain evidence="1 2">V144</strain>
    </source>
</reference>
<dbReference type="PANTHER" id="PTHR43737">
    <property type="entry name" value="BLL7424 PROTEIN"/>
    <property type="match status" value="1"/>
</dbReference>
<accession>A0A517W2R3</accession>
<dbReference type="Proteomes" id="UP000318704">
    <property type="component" value="Chromosome"/>
</dbReference>
<dbReference type="RefSeq" id="WP_144989157.1">
    <property type="nucleotide sequence ID" value="NZ_CP037920.1"/>
</dbReference>
<gene>
    <name evidence="1" type="ORF">V144x_50510</name>
</gene>
<proteinExistence type="predicted"/>
<dbReference type="SUPFAM" id="SSF53649">
    <property type="entry name" value="Alkaline phosphatase-like"/>
    <property type="match status" value="1"/>
</dbReference>
<evidence type="ECO:0008006" key="3">
    <source>
        <dbReference type="Google" id="ProtNLM"/>
    </source>
</evidence>
<dbReference type="InterPro" id="IPR010869">
    <property type="entry name" value="DUF1501"/>
</dbReference>
<dbReference type="PANTHER" id="PTHR43737:SF1">
    <property type="entry name" value="DUF1501 DOMAIN-CONTAINING PROTEIN"/>
    <property type="match status" value="1"/>
</dbReference>
<sequence>MPNHVLFPCRRSRREFVWEMGAGFAGLALTSLLSKDGFFERYALAESPQRTLNPAAAKRPQLKPRAKACIFLMMNGAPSQVDTFDYKPELQKFAGKQLPADKKFTNSGGRKVGYLTPAWRKFQPGGESGLLISDYFPNVRKHADKLCVLNSCHTDSHAHGSALVAMNTGKTLIGRPSLGSWCVYGLGTENESLPGYVVILDKRGGPISGQPNWSSGFMPATHTGTLFRPQGDPILDLKGPGHITQAVQREQLDLLAQINQRHLDARPGGQELAARINSYELAYRMQTATPDAVDLSQETESTLKMYGIGKQPTDEYGRNCLIARRLVEKGVRFIQLYSGGGHLEETWDAHESIEKNHGRHGAEVDQPIAALLTDLEQRGMLEDTLIVWGGEFGRMPFSEGKDAPGRNHNPYGFSMWLAGGGVKPGTTYGKTDEFGFEAAENKVHLHDLHATILQIMGLDHERLTYFHQGRDESLTDVGGKVIHDILA</sequence>
<evidence type="ECO:0000313" key="1">
    <source>
        <dbReference type="EMBL" id="QDT99539.1"/>
    </source>
</evidence>
<dbReference type="EMBL" id="CP037920">
    <property type="protein sequence ID" value="QDT99539.1"/>
    <property type="molecule type" value="Genomic_DNA"/>
</dbReference>
<dbReference type="AlphaFoldDB" id="A0A517W2R3"/>